<comment type="caution">
    <text evidence="1">The sequence shown here is derived from an EMBL/GenBank/DDBJ whole genome shotgun (WGS) entry which is preliminary data.</text>
</comment>
<evidence type="ECO:0000313" key="1">
    <source>
        <dbReference type="EMBL" id="KAJ7006951.1"/>
    </source>
</evidence>
<protein>
    <submittedName>
        <fullName evidence="1">Uncharacterized protein</fullName>
    </submittedName>
</protein>
<dbReference type="AlphaFoldDB" id="A0AAD6WCP1"/>
<dbReference type="Proteomes" id="UP001164929">
    <property type="component" value="Chromosome 2"/>
</dbReference>
<name>A0AAD6WCP1_9ROSI</name>
<gene>
    <name evidence="1" type="ORF">NC653_006112</name>
</gene>
<sequence>MEKEQSNLQWCCGGFPSSNILYCFCSAGLAHEKIDCFCPLSFFNLTPNKKERKGILALCDELLFLDAEIPSSSSSLVSNLSTSTLSPLTRSRPSTFYYLQIQLIHQFFLWLLHDVRDLSQKLAAEVNFEMKDLNPGS</sequence>
<organism evidence="1 2">
    <name type="scientific">Populus alba x Populus x berolinensis</name>
    <dbReference type="NCBI Taxonomy" id="444605"/>
    <lineage>
        <taxon>Eukaryota</taxon>
        <taxon>Viridiplantae</taxon>
        <taxon>Streptophyta</taxon>
        <taxon>Embryophyta</taxon>
        <taxon>Tracheophyta</taxon>
        <taxon>Spermatophyta</taxon>
        <taxon>Magnoliopsida</taxon>
        <taxon>eudicotyledons</taxon>
        <taxon>Gunneridae</taxon>
        <taxon>Pentapetalae</taxon>
        <taxon>rosids</taxon>
        <taxon>fabids</taxon>
        <taxon>Malpighiales</taxon>
        <taxon>Salicaceae</taxon>
        <taxon>Saliceae</taxon>
        <taxon>Populus</taxon>
    </lineage>
</organism>
<accession>A0AAD6WCP1</accession>
<evidence type="ECO:0000313" key="2">
    <source>
        <dbReference type="Proteomes" id="UP001164929"/>
    </source>
</evidence>
<keyword evidence="2" id="KW-1185">Reference proteome</keyword>
<reference evidence="1" key="1">
    <citation type="journal article" date="2023" name="Mol. Ecol. Resour.">
        <title>Chromosome-level genome assembly of a triploid poplar Populus alba 'Berolinensis'.</title>
        <authorList>
            <person name="Chen S."/>
            <person name="Yu Y."/>
            <person name="Wang X."/>
            <person name="Wang S."/>
            <person name="Zhang T."/>
            <person name="Zhou Y."/>
            <person name="He R."/>
            <person name="Meng N."/>
            <person name="Wang Y."/>
            <person name="Liu W."/>
            <person name="Liu Z."/>
            <person name="Liu J."/>
            <person name="Guo Q."/>
            <person name="Huang H."/>
            <person name="Sederoff R.R."/>
            <person name="Wang G."/>
            <person name="Qu G."/>
            <person name="Chen S."/>
        </authorList>
    </citation>
    <scope>NUCLEOTIDE SEQUENCE</scope>
    <source>
        <strain evidence="1">SC-2020</strain>
    </source>
</reference>
<proteinExistence type="predicted"/>
<dbReference type="EMBL" id="JAQIZT010000002">
    <property type="protein sequence ID" value="KAJ7006951.1"/>
    <property type="molecule type" value="Genomic_DNA"/>
</dbReference>